<dbReference type="Pfam" id="PF00501">
    <property type="entry name" value="AMP-binding"/>
    <property type="match status" value="1"/>
</dbReference>
<gene>
    <name evidence="4" type="ORF">N866_14420</name>
</gene>
<accession>A0A021VST5</accession>
<dbReference type="InterPro" id="IPR025110">
    <property type="entry name" value="AMP-bd_C"/>
</dbReference>
<evidence type="ECO:0000259" key="3">
    <source>
        <dbReference type="Pfam" id="PF13193"/>
    </source>
</evidence>
<dbReference type="Gene3D" id="3.30.300.30">
    <property type="match status" value="1"/>
</dbReference>
<feature type="domain" description="AMP-binding enzyme C-terminal" evidence="3">
    <location>
        <begin position="487"/>
        <end position="563"/>
    </location>
</feature>
<keyword evidence="5" id="KW-1185">Reference proteome</keyword>
<organism evidence="4 5">
    <name type="scientific">Actinotalea ferrariae CF5-4</name>
    <dbReference type="NCBI Taxonomy" id="948458"/>
    <lineage>
        <taxon>Bacteria</taxon>
        <taxon>Bacillati</taxon>
        <taxon>Actinomycetota</taxon>
        <taxon>Actinomycetes</taxon>
        <taxon>Micrococcales</taxon>
        <taxon>Cellulomonadaceae</taxon>
        <taxon>Actinotalea</taxon>
    </lineage>
</organism>
<dbReference type="Gene3D" id="3.40.50.12780">
    <property type="entry name" value="N-terminal domain of ligase-like"/>
    <property type="match status" value="1"/>
</dbReference>
<dbReference type="AlphaFoldDB" id="A0A021VST5"/>
<feature type="region of interest" description="Disordered" evidence="1">
    <location>
        <begin position="396"/>
        <end position="418"/>
    </location>
</feature>
<protein>
    <submittedName>
        <fullName evidence="4">Long-chain fatty acid--CoA ligase</fullName>
        <ecNumber evidence="4">6.2.1.3</ecNumber>
    </submittedName>
</protein>
<dbReference type="EMBL" id="AXCW01000042">
    <property type="protein sequence ID" value="EYR64188.1"/>
    <property type="molecule type" value="Genomic_DNA"/>
</dbReference>
<reference evidence="4 5" key="1">
    <citation type="submission" date="2014-01" db="EMBL/GenBank/DDBJ databases">
        <title>Actinotalea ferrariae CF5-4.</title>
        <authorList>
            <person name="Chen F."/>
            <person name="Li Y."/>
            <person name="Wang G."/>
        </authorList>
    </citation>
    <scope>NUCLEOTIDE SEQUENCE [LARGE SCALE GENOMIC DNA]</scope>
    <source>
        <strain evidence="4 5">CF5-4</strain>
    </source>
</reference>
<evidence type="ECO:0000313" key="4">
    <source>
        <dbReference type="EMBL" id="EYR64188.1"/>
    </source>
</evidence>
<dbReference type="SUPFAM" id="SSF56801">
    <property type="entry name" value="Acetyl-CoA synthetase-like"/>
    <property type="match status" value="1"/>
</dbReference>
<dbReference type="InterPro" id="IPR050237">
    <property type="entry name" value="ATP-dep_AMP-bd_enzyme"/>
</dbReference>
<dbReference type="Proteomes" id="UP000019753">
    <property type="component" value="Unassembled WGS sequence"/>
</dbReference>
<feature type="region of interest" description="Disordered" evidence="1">
    <location>
        <begin position="1"/>
        <end position="32"/>
    </location>
</feature>
<proteinExistence type="predicted"/>
<dbReference type="InterPro" id="IPR020845">
    <property type="entry name" value="AMP-binding_CS"/>
</dbReference>
<feature type="compositionally biased region" description="Basic and acidic residues" evidence="1">
    <location>
        <begin position="404"/>
        <end position="418"/>
    </location>
</feature>
<feature type="compositionally biased region" description="Basic and acidic residues" evidence="1">
    <location>
        <begin position="1"/>
        <end position="17"/>
    </location>
</feature>
<dbReference type="CDD" id="cd05936">
    <property type="entry name" value="FC-FACS_FadD_like"/>
    <property type="match status" value="1"/>
</dbReference>
<comment type="caution">
    <text evidence="4">The sequence shown here is derived from an EMBL/GenBank/DDBJ whole genome shotgun (WGS) entry which is preliminary data.</text>
</comment>
<dbReference type="InterPro" id="IPR045851">
    <property type="entry name" value="AMP-bd_C_sf"/>
</dbReference>
<dbReference type="GO" id="GO:0004467">
    <property type="term" value="F:long-chain fatty acid-CoA ligase activity"/>
    <property type="evidence" value="ECO:0007669"/>
    <property type="project" value="UniProtKB-EC"/>
</dbReference>
<evidence type="ECO:0000313" key="5">
    <source>
        <dbReference type="Proteomes" id="UP000019753"/>
    </source>
</evidence>
<name>A0A021VST5_9CELL</name>
<dbReference type="PANTHER" id="PTHR43767">
    <property type="entry name" value="LONG-CHAIN-FATTY-ACID--COA LIGASE"/>
    <property type="match status" value="1"/>
</dbReference>
<dbReference type="InterPro" id="IPR042099">
    <property type="entry name" value="ANL_N_sf"/>
</dbReference>
<keyword evidence="4" id="KW-0436">Ligase</keyword>
<evidence type="ECO:0000256" key="1">
    <source>
        <dbReference type="SAM" id="MobiDB-lite"/>
    </source>
</evidence>
<dbReference type="PROSITE" id="PS00455">
    <property type="entry name" value="AMP_BINDING"/>
    <property type="match status" value="1"/>
</dbReference>
<dbReference type="InterPro" id="IPR000873">
    <property type="entry name" value="AMP-dep_synth/lig_dom"/>
</dbReference>
<dbReference type="Pfam" id="PF13193">
    <property type="entry name" value="AMP-binding_C"/>
    <property type="match status" value="1"/>
</dbReference>
<dbReference type="EC" id="6.2.1.3" evidence="4"/>
<sequence>MTDDDAPRRTPETDPRRPWTTSYGPGVPLDIEPVTEPVTRNLERAAQAHPSRVATDFLGAVTTYATVQRRVLRAAGALRDLGVGPGDRVALVLPNSATHVVAFYAVLRLGAVVVEHNPTYTAAELEHQLRDSGATVVVAWEKAVDAVLTARPRTAVRHVVAVDLSADLPLVKRLALRLPVAAARRTRETMRSAVPSGALRWDRLVSRARPLADDAPHPSVDDLALLQYTGGTTGVPKGAVLLHRHVAANAAQGQAWTGHEEGTQTVYAALPFFHAFGMTLCLTYAVRIAATVVVFPRFDVDTVLEAQRRRPATFLPGVPPMFERLAEAARERGVDLTSLRTSISGAMSLPARTATAWEDVTGGLLVEGYGMTETSPVALGNPLSAARRPGTLGLPFPSTWMRVTDPEDPTREVEPGERGELQVAGPQVFAGYWQRPEETAEALVEHDGRTWLRTGDVVVVEDGGFVRLVDRIKEVIITGGFNVYPSQVEEALRAMPEIEDVAVVGVPGGDLGERVVAAVVLAEGVSRVEMSAVRAWSEERLARYAHPRELVVVSDLPRSQIGKVLRRVVRDQVIAKMPHRREDENPGG</sequence>
<feature type="domain" description="AMP-dependent synthetase/ligase" evidence="2">
    <location>
        <begin position="42"/>
        <end position="433"/>
    </location>
</feature>
<dbReference type="RefSeq" id="WP_052022456.1">
    <property type="nucleotide sequence ID" value="NZ_AXCW01000042.1"/>
</dbReference>
<evidence type="ECO:0000259" key="2">
    <source>
        <dbReference type="Pfam" id="PF00501"/>
    </source>
</evidence>
<dbReference type="PANTHER" id="PTHR43767:SF12">
    <property type="entry name" value="AMP-DEPENDENT SYNTHETASE AND LIGASE"/>
    <property type="match status" value="1"/>
</dbReference>